<keyword evidence="3 5" id="KW-0238">DNA-binding</keyword>
<reference evidence="7 8" key="1">
    <citation type="journal article" date="2019" name="Int. J. Syst. Evol. Microbiol.">
        <title>The Global Catalogue of Microorganisms (GCM) 10K type strain sequencing project: providing services to taxonomists for standard genome sequencing and annotation.</title>
        <authorList>
            <consortium name="The Broad Institute Genomics Platform"/>
            <consortium name="The Broad Institute Genome Sequencing Center for Infectious Disease"/>
            <person name="Wu L."/>
            <person name="Ma J."/>
        </authorList>
    </citation>
    <scope>NUCLEOTIDE SEQUENCE [LARGE SCALE GENOMIC DNA]</scope>
    <source>
        <strain evidence="7 8">JCM 14718</strain>
    </source>
</reference>
<dbReference type="InterPro" id="IPR001867">
    <property type="entry name" value="OmpR/PhoB-type_DNA-bd"/>
</dbReference>
<dbReference type="EMBL" id="BAAANY010000005">
    <property type="protein sequence ID" value="GAA1665805.1"/>
    <property type="molecule type" value="Genomic_DNA"/>
</dbReference>
<dbReference type="InterPro" id="IPR051677">
    <property type="entry name" value="AfsR-DnrI-RedD_regulator"/>
</dbReference>
<dbReference type="SMART" id="SM00382">
    <property type="entry name" value="AAA"/>
    <property type="match status" value="1"/>
</dbReference>
<dbReference type="InterPro" id="IPR005158">
    <property type="entry name" value="BTAD"/>
</dbReference>
<dbReference type="SUPFAM" id="SSF52540">
    <property type="entry name" value="P-loop containing nucleoside triphosphate hydrolases"/>
    <property type="match status" value="1"/>
</dbReference>
<comment type="caution">
    <text evidence="7">The sequence shown here is derived from an EMBL/GenBank/DDBJ whole genome shotgun (WGS) entry which is preliminary data.</text>
</comment>
<dbReference type="Pfam" id="PF03704">
    <property type="entry name" value="BTAD"/>
    <property type="match status" value="1"/>
</dbReference>
<evidence type="ECO:0000259" key="6">
    <source>
        <dbReference type="PROSITE" id="PS51755"/>
    </source>
</evidence>
<dbReference type="SMART" id="SM01043">
    <property type="entry name" value="BTAD"/>
    <property type="match status" value="1"/>
</dbReference>
<proteinExistence type="inferred from homology"/>
<dbReference type="InterPro" id="IPR036388">
    <property type="entry name" value="WH-like_DNA-bd_sf"/>
</dbReference>
<dbReference type="Pfam" id="PF13424">
    <property type="entry name" value="TPR_12"/>
    <property type="match status" value="1"/>
</dbReference>
<dbReference type="SUPFAM" id="SSF46894">
    <property type="entry name" value="C-terminal effector domain of the bipartite response regulators"/>
    <property type="match status" value="1"/>
</dbReference>
<keyword evidence="4" id="KW-0804">Transcription</keyword>
<evidence type="ECO:0000313" key="8">
    <source>
        <dbReference type="Proteomes" id="UP001500618"/>
    </source>
</evidence>
<accession>A0ABN2G5S8</accession>
<feature type="DNA-binding region" description="OmpR/PhoB-type" evidence="5">
    <location>
        <begin position="1"/>
        <end position="82"/>
    </location>
</feature>
<dbReference type="PANTHER" id="PTHR35807">
    <property type="entry name" value="TRANSCRIPTIONAL REGULATOR REDD-RELATED"/>
    <property type="match status" value="1"/>
</dbReference>
<evidence type="ECO:0000256" key="3">
    <source>
        <dbReference type="ARBA" id="ARBA00023125"/>
    </source>
</evidence>
<dbReference type="Proteomes" id="UP001500618">
    <property type="component" value="Unassembled WGS sequence"/>
</dbReference>
<evidence type="ECO:0000256" key="5">
    <source>
        <dbReference type="PROSITE-ProRule" id="PRU01091"/>
    </source>
</evidence>
<organism evidence="7 8">
    <name type="scientific">Fodinicola feengrottensis</name>
    <dbReference type="NCBI Taxonomy" id="435914"/>
    <lineage>
        <taxon>Bacteria</taxon>
        <taxon>Bacillati</taxon>
        <taxon>Actinomycetota</taxon>
        <taxon>Actinomycetes</taxon>
        <taxon>Mycobacteriales</taxon>
        <taxon>Fodinicola</taxon>
    </lineage>
</organism>
<dbReference type="InterPro" id="IPR019734">
    <property type="entry name" value="TPR_rpt"/>
</dbReference>
<dbReference type="SMART" id="SM00028">
    <property type="entry name" value="TPR"/>
    <property type="match status" value="4"/>
</dbReference>
<dbReference type="InterPro" id="IPR027417">
    <property type="entry name" value="P-loop_NTPase"/>
</dbReference>
<protein>
    <submittedName>
        <fullName evidence="7">BTAD domain-containing putative transcriptional regulator</fullName>
    </submittedName>
</protein>
<dbReference type="InterPro" id="IPR011990">
    <property type="entry name" value="TPR-like_helical_dom_sf"/>
</dbReference>
<evidence type="ECO:0000313" key="7">
    <source>
        <dbReference type="EMBL" id="GAA1665805.1"/>
    </source>
</evidence>
<dbReference type="InterPro" id="IPR016032">
    <property type="entry name" value="Sig_transdc_resp-reg_C-effctor"/>
</dbReference>
<keyword evidence="8" id="KW-1185">Reference proteome</keyword>
<keyword evidence="2" id="KW-0805">Transcription regulation</keyword>
<dbReference type="PANTHER" id="PTHR35807:SF1">
    <property type="entry name" value="TRANSCRIPTIONAL REGULATOR REDD"/>
    <property type="match status" value="1"/>
</dbReference>
<dbReference type="Pfam" id="PF00486">
    <property type="entry name" value="Trans_reg_C"/>
    <property type="match status" value="1"/>
</dbReference>
<evidence type="ECO:0000256" key="4">
    <source>
        <dbReference type="ARBA" id="ARBA00023163"/>
    </source>
</evidence>
<dbReference type="Gene3D" id="1.25.40.10">
    <property type="entry name" value="Tetratricopeptide repeat domain"/>
    <property type="match status" value="3"/>
</dbReference>
<sequence length="1004" mass="106685">MDGRQVPVGAGKRRALLGCLALHGGQVLSVSRLVEALWEGEPPAGVRNQIQVYVSALRRVFAAAGLPDEVIRTDPAGYRLRLPAGSRDIDRFAVRVTEAEGRLADGQTAAAVRHLQDGLALWRGPALGGVDAPFAAAAAAQLEERRMAALCLRISADLALGRHADLVFELRSLVADHPLNEGLAARLMVALQGTGRVADALAVYRATRGALVAELGIEPGEQLRDLERTVLAGGTTDLYVHRWCGAKIPTKRPRQSAVPRPNQLPADLGVFVGRTEQVREAAEALRRDGPAPPTVVMVGPAGAGKSAFAVHLAHQVRDDYPDGVLYANLRGTEQPADPSAVLAGFLRALGVPPASIPDDTDERSRLARSALADRRVLVVLDDASGATQVQALLPGTGSCGVLITARAEIPAVAGKRIALGMLAQPDALAMLAGLVGADRLAAETAAAQEIVAQCGYLPLAVRIAGARLAARPHWTLQRLADALADEHSRLDVLATGDLAVRASVELSLRGLPERVREAFATLGLLPVGAFPSWVLAPLLDTSAAEAAELLDALVDVHLVEADSYHLHDLVRLFARERAAATISAQRRRMAALRLVWACLDLARTADTRMDLGFVDIPADPAVRWQLPPAARDRILADPAGWFGADFRLLADAVEMAVTWNQPVLAGALAGALANYCEINAFYDDWRRTHETALAALAIAGPASTEATTDLVVEMALLRNLGELHTIEDRYVKAVGYFESALAIAVRLENSDYQGAALSGLGYLFRILGRYDEAVRSFAAASDICLATGNRSGLVYAQQGIATIHREQGRLDQAERCLQASLAHCREPLYLHGLTQCLRGLGAIQLARREIAPAIETLTAASEAGAKLGAVDATHSRRWLAEARTRNGEPAVALSILDGCLRVYGEKGHTFGLGMTWHSIAGARLAAGDAAGAEVAARSAVRIWESLGTPYALAETLVVLAEICRQRAMPAVAERTARQAADIRESLGIEPLSSHRNNQTGPGQL</sequence>
<feature type="domain" description="OmpR/PhoB-type" evidence="6">
    <location>
        <begin position="1"/>
        <end position="82"/>
    </location>
</feature>
<dbReference type="SMART" id="SM00862">
    <property type="entry name" value="Trans_reg_C"/>
    <property type="match status" value="1"/>
</dbReference>
<gene>
    <name evidence="7" type="ORF">GCM10009765_14160</name>
</gene>
<dbReference type="InterPro" id="IPR003593">
    <property type="entry name" value="AAA+_ATPase"/>
</dbReference>
<dbReference type="Gene3D" id="3.40.50.300">
    <property type="entry name" value="P-loop containing nucleotide triphosphate hydrolases"/>
    <property type="match status" value="1"/>
</dbReference>
<dbReference type="PROSITE" id="PS51755">
    <property type="entry name" value="OMPR_PHOB"/>
    <property type="match status" value="1"/>
</dbReference>
<evidence type="ECO:0000256" key="2">
    <source>
        <dbReference type="ARBA" id="ARBA00023015"/>
    </source>
</evidence>
<dbReference type="SUPFAM" id="SSF48452">
    <property type="entry name" value="TPR-like"/>
    <property type="match status" value="3"/>
</dbReference>
<dbReference type="CDD" id="cd15831">
    <property type="entry name" value="BTAD"/>
    <property type="match status" value="1"/>
</dbReference>
<evidence type="ECO:0000256" key="1">
    <source>
        <dbReference type="ARBA" id="ARBA00005820"/>
    </source>
</evidence>
<comment type="similarity">
    <text evidence="1">Belongs to the AfsR/DnrI/RedD regulatory family.</text>
</comment>
<dbReference type="PRINTS" id="PR00364">
    <property type="entry name" value="DISEASERSIST"/>
</dbReference>
<name>A0ABN2G5S8_9ACTN</name>
<dbReference type="Gene3D" id="1.10.10.10">
    <property type="entry name" value="Winged helix-like DNA-binding domain superfamily/Winged helix DNA-binding domain"/>
    <property type="match status" value="1"/>
</dbReference>